<comment type="caution">
    <text evidence="2">The sequence shown here is derived from an EMBL/GenBank/DDBJ whole genome shotgun (WGS) entry which is preliminary data.</text>
</comment>
<organism evidence="2 3">
    <name type="scientific">Intoshia linei</name>
    <dbReference type="NCBI Taxonomy" id="1819745"/>
    <lineage>
        <taxon>Eukaryota</taxon>
        <taxon>Metazoa</taxon>
        <taxon>Spiralia</taxon>
        <taxon>Lophotrochozoa</taxon>
        <taxon>Mesozoa</taxon>
        <taxon>Orthonectida</taxon>
        <taxon>Rhopaluridae</taxon>
        <taxon>Intoshia</taxon>
    </lineage>
</organism>
<proteinExistence type="predicted"/>
<evidence type="ECO:0000256" key="1">
    <source>
        <dbReference type="SAM" id="MobiDB-lite"/>
    </source>
</evidence>
<name>A0A177ATH5_9BILA</name>
<accession>A0A177ATH5</accession>
<dbReference type="EMBL" id="LWCA01001353">
    <property type="protein sequence ID" value="OAF65306.1"/>
    <property type="molecule type" value="Genomic_DNA"/>
</dbReference>
<reference evidence="2 3" key="1">
    <citation type="submission" date="2016-04" db="EMBL/GenBank/DDBJ databases">
        <title>The genome of Intoshia linei affirms orthonectids as highly simplified spiralians.</title>
        <authorList>
            <person name="Mikhailov K.V."/>
            <person name="Slusarev G.S."/>
            <person name="Nikitin M.A."/>
            <person name="Logacheva M.D."/>
            <person name="Penin A."/>
            <person name="Aleoshin V."/>
            <person name="Panchin Y.V."/>
        </authorList>
    </citation>
    <scope>NUCLEOTIDE SEQUENCE [LARGE SCALE GENOMIC DNA]</scope>
    <source>
        <strain evidence="2">Intl2013</strain>
        <tissue evidence="2">Whole animal</tissue>
    </source>
</reference>
<gene>
    <name evidence="2" type="ORF">A3Q56_06958</name>
</gene>
<feature type="region of interest" description="Disordered" evidence="1">
    <location>
        <begin position="1"/>
        <end position="33"/>
    </location>
</feature>
<dbReference type="AlphaFoldDB" id="A0A177ATH5"/>
<sequence length="74" mass="8571">MKDTLNCDNIEKNLLKSSSENEDDSNANETRNYRNGDKWISEYIDIHIGEEICNKYDSDGNGFNYIHATSNYMV</sequence>
<evidence type="ECO:0000313" key="3">
    <source>
        <dbReference type="Proteomes" id="UP000078046"/>
    </source>
</evidence>
<protein>
    <submittedName>
        <fullName evidence="2">Uncharacterized protein</fullName>
    </submittedName>
</protein>
<keyword evidence="3" id="KW-1185">Reference proteome</keyword>
<feature type="compositionally biased region" description="Basic and acidic residues" evidence="1">
    <location>
        <begin position="1"/>
        <end position="14"/>
    </location>
</feature>
<evidence type="ECO:0000313" key="2">
    <source>
        <dbReference type="EMBL" id="OAF65306.1"/>
    </source>
</evidence>
<dbReference type="Proteomes" id="UP000078046">
    <property type="component" value="Unassembled WGS sequence"/>
</dbReference>